<dbReference type="Pfam" id="PF00884">
    <property type="entry name" value="Sulfatase"/>
    <property type="match status" value="1"/>
</dbReference>
<protein>
    <submittedName>
        <fullName evidence="6">DUF4976 domain-containing protein</fullName>
    </submittedName>
</protein>
<keyword evidence="2" id="KW-0479">Metal-binding</keyword>
<dbReference type="PANTHER" id="PTHR42693">
    <property type="entry name" value="ARYLSULFATASE FAMILY MEMBER"/>
    <property type="match status" value="1"/>
</dbReference>
<dbReference type="CDD" id="cd16152">
    <property type="entry name" value="sulfatase_like"/>
    <property type="match status" value="1"/>
</dbReference>
<dbReference type="Proteomes" id="UP000295636">
    <property type="component" value="Unassembled WGS sequence"/>
</dbReference>
<dbReference type="Gene3D" id="3.40.720.10">
    <property type="entry name" value="Alkaline Phosphatase, subunit A"/>
    <property type="match status" value="1"/>
</dbReference>
<evidence type="ECO:0000256" key="3">
    <source>
        <dbReference type="ARBA" id="ARBA00022801"/>
    </source>
</evidence>
<keyword evidence="7" id="KW-1185">Reference proteome</keyword>
<dbReference type="AlphaFoldDB" id="A0A4R5KXQ9"/>
<dbReference type="SUPFAM" id="SSF53649">
    <property type="entry name" value="Alkaline phosphatase-like"/>
    <property type="match status" value="1"/>
</dbReference>
<comment type="caution">
    <text evidence="6">The sequence shown here is derived from an EMBL/GenBank/DDBJ whole genome shotgun (WGS) entry which is preliminary data.</text>
</comment>
<evidence type="ECO:0000259" key="5">
    <source>
        <dbReference type="Pfam" id="PF00884"/>
    </source>
</evidence>
<dbReference type="GO" id="GO:0004065">
    <property type="term" value="F:arylsulfatase activity"/>
    <property type="evidence" value="ECO:0007669"/>
    <property type="project" value="TreeGrafter"/>
</dbReference>
<reference evidence="6 7" key="1">
    <citation type="submission" date="2019-03" db="EMBL/GenBank/DDBJ databases">
        <title>This is whole genome sequence of Paenibacillus sp MS74 strain.</title>
        <authorList>
            <person name="Trinh H.N."/>
        </authorList>
    </citation>
    <scope>NUCLEOTIDE SEQUENCE [LARGE SCALE GENOMIC DNA]</scope>
    <source>
        <strain evidence="6 7">MS74</strain>
    </source>
</reference>
<sequence length="457" mass="51533">MADQLNVIVFFTDQQRWDTTGVHGNPLGLTPHFDRMARNGTHLYNTFTCQPVCGPARSCLQTGLYATASGCYRNSIPLPRQTRTLAHYFKDAGYTTGYIGKWHLAGHEPVPQEERGGYEEWLAANLLEFSSDAYDTVLYDNDNREVKLPGYRVDAQTDAAIRYIDQHQAEPFFLFLSYLEPHHQNHTDNYPTPDGYEEMYAGRWTPPDLQALGGTSPQHLGGYYGMVKRLDEALGRLLDTLKSLRLQERTLVLFTSDHGCHFKTRNGEYKRSCHESSIRIPAALLGPGRLNGGQIRQLVSLIDLPPTLLDAAGIPVPELMQGRSVMPLIRREKMEWPSDVFVQISESQVARAIRTERWKYSVHAPDRDGWADAGSDRYEEQCLYDLAADPYELTNLAGMDSYRSVSDDLRERLMKRMSEAGESAVIIEPAASRPGGQRCVSIEERRADVSAGPIQRC</sequence>
<dbReference type="PROSITE" id="PS00149">
    <property type="entry name" value="SULFATASE_2"/>
    <property type="match status" value="1"/>
</dbReference>
<dbReference type="InterPro" id="IPR050738">
    <property type="entry name" value="Sulfatase"/>
</dbReference>
<feature type="domain" description="Sulfatase N-terminal" evidence="5">
    <location>
        <begin position="6"/>
        <end position="314"/>
    </location>
</feature>
<evidence type="ECO:0000256" key="2">
    <source>
        <dbReference type="ARBA" id="ARBA00022723"/>
    </source>
</evidence>
<gene>
    <name evidence="6" type="ORF">E1757_08125</name>
</gene>
<evidence type="ECO:0000256" key="4">
    <source>
        <dbReference type="ARBA" id="ARBA00022837"/>
    </source>
</evidence>
<dbReference type="EMBL" id="SMRT01000002">
    <property type="protein sequence ID" value="TDF99877.1"/>
    <property type="molecule type" value="Genomic_DNA"/>
</dbReference>
<evidence type="ECO:0000313" key="7">
    <source>
        <dbReference type="Proteomes" id="UP000295636"/>
    </source>
</evidence>
<dbReference type="InterPro" id="IPR000917">
    <property type="entry name" value="Sulfatase_N"/>
</dbReference>
<dbReference type="InterPro" id="IPR017850">
    <property type="entry name" value="Alkaline_phosphatase_core_sf"/>
</dbReference>
<keyword evidence="3" id="KW-0378">Hydrolase</keyword>
<dbReference type="OrthoDB" id="9762324at2"/>
<proteinExistence type="inferred from homology"/>
<keyword evidence="4" id="KW-0106">Calcium</keyword>
<dbReference type="InterPro" id="IPR024607">
    <property type="entry name" value="Sulfatase_CS"/>
</dbReference>
<name>A0A4R5KXQ9_9BACL</name>
<evidence type="ECO:0000313" key="6">
    <source>
        <dbReference type="EMBL" id="TDF99877.1"/>
    </source>
</evidence>
<organism evidence="6 7">
    <name type="scientific">Paenibacillus piri</name>
    <dbReference type="NCBI Taxonomy" id="2547395"/>
    <lineage>
        <taxon>Bacteria</taxon>
        <taxon>Bacillati</taxon>
        <taxon>Bacillota</taxon>
        <taxon>Bacilli</taxon>
        <taxon>Bacillales</taxon>
        <taxon>Paenibacillaceae</taxon>
        <taxon>Paenibacillus</taxon>
    </lineage>
</organism>
<dbReference type="PANTHER" id="PTHR42693:SF53">
    <property type="entry name" value="ENDO-4-O-SULFATASE"/>
    <property type="match status" value="1"/>
</dbReference>
<dbReference type="GO" id="GO:0046872">
    <property type="term" value="F:metal ion binding"/>
    <property type="evidence" value="ECO:0007669"/>
    <property type="project" value="UniProtKB-KW"/>
</dbReference>
<accession>A0A4R5KXQ9</accession>
<evidence type="ECO:0000256" key="1">
    <source>
        <dbReference type="ARBA" id="ARBA00008779"/>
    </source>
</evidence>
<comment type="similarity">
    <text evidence="1">Belongs to the sulfatase family.</text>
</comment>